<gene>
    <name evidence="2" type="ORF">GOP47_0011026</name>
</gene>
<dbReference type="Proteomes" id="UP000886520">
    <property type="component" value="Chromosome 10"/>
</dbReference>
<name>A0A9D4UWF8_ADICA</name>
<evidence type="ECO:0000313" key="2">
    <source>
        <dbReference type="EMBL" id="KAI5075065.1"/>
    </source>
</evidence>
<evidence type="ECO:0000256" key="1">
    <source>
        <dbReference type="SAM" id="Coils"/>
    </source>
</evidence>
<dbReference type="EMBL" id="JABFUD020000010">
    <property type="protein sequence ID" value="KAI5075065.1"/>
    <property type="molecule type" value="Genomic_DNA"/>
</dbReference>
<proteinExistence type="predicted"/>
<accession>A0A9D4UWF8</accession>
<feature type="coiled-coil region" evidence="1">
    <location>
        <begin position="156"/>
        <end position="190"/>
    </location>
</feature>
<sequence length="200" mass="21358">MSASALKLGKDQGADHIMSKENMKDGSKALLISSKSTKKQLPLPPSQHHQYQAMMTSSPSLPSLVAITSSTSASTSTALPITSMPLLSSSAAIPFPIGPSSSSSNLLLSGGTLSPMVLMREILNNIAMQRNQVLSLINSVDPSFLTGATHSKSVQEHKLLNQVAELQAKILDMTEEIQHMRAKNAQLEQQLSLFHGKRGA</sequence>
<dbReference type="AlphaFoldDB" id="A0A9D4UWF8"/>
<organism evidence="2 3">
    <name type="scientific">Adiantum capillus-veneris</name>
    <name type="common">Maidenhair fern</name>
    <dbReference type="NCBI Taxonomy" id="13818"/>
    <lineage>
        <taxon>Eukaryota</taxon>
        <taxon>Viridiplantae</taxon>
        <taxon>Streptophyta</taxon>
        <taxon>Embryophyta</taxon>
        <taxon>Tracheophyta</taxon>
        <taxon>Polypodiopsida</taxon>
        <taxon>Polypodiidae</taxon>
        <taxon>Polypodiales</taxon>
        <taxon>Pteridineae</taxon>
        <taxon>Pteridaceae</taxon>
        <taxon>Vittarioideae</taxon>
        <taxon>Adiantum</taxon>
    </lineage>
</organism>
<keyword evidence="3" id="KW-1185">Reference proteome</keyword>
<comment type="caution">
    <text evidence="2">The sequence shown here is derived from an EMBL/GenBank/DDBJ whole genome shotgun (WGS) entry which is preliminary data.</text>
</comment>
<evidence type="ECO:0000313" key="3">
    <source>
        <dbReference type="Proteomes" id="UP000886520"/>
    </source>
</evidence>
<dbReference type="OrthoDB" id="1934007at2759"/>
<reference evidence="2" key="1">
    <citation type="submission" date="2021-01" db="EMBL/GenBank/DDBJ databases">
        <title>Adiantum capillus-veneris genome.</title>
        <authorList>
            <person name="Fang Y."/>
            <person name="Liao Q."/>
        </authorList>
    </citation>
    <scope>NUCLEOTIDE SEQUENCE</scope>
    <source>
        <strain evidence="2">H3</strain>
        <tissue evidence="2">Leaf</tissue>
    </source>
</reference>
<keyword evidence="1" id="KW-0175">Coiled coil</keyword>
<protein>
    <submittedName>
        <fullName evidence="2">Uncharacterized protein</fullName>
    </submittedName>
</protein>